<evidence type="ECO:0000313" key="2">
    <source>
        <dbReference type="EMBL" id="ADJ22729.1"/>
    </source>
</evidence>
<evidence type="ECO:0000313" key="3">
    <source>
        <dbReference type="Proteomes" id="UP000002033"/>
    </source>
</evidence>
<feature type="signal peptide" evidence="1">
    <location>
        <begin position="1"/>
        <end position="23"/>
    </location>
</feature>
<feature type="chain" id="PRO_5003116391" evidence="1">
    <location>
        <begin position="24"/>
        <end position="94"/>
    </location>
</feature>
<gene>
    <name evidence="2" type="ordered locus">Hden_0914</name>
</gene>
<dbReference type="AlphaFoldDB" id="D8JUD9"/>
<dbReference type="EMBL" id="CP002083">
    <property type="protein sequence ID" value="ADJ22729.1"/>
    <property type="molecule type" value="Genomic_DNA"/>
</dbReference>
<reference evidence="3" key="1">
    <citation type="journal article" date="2011" name="J. Bacteriol.">
        <title>Genome sequences of eight morphologically diverse alphaproteobacteria.</title>
        <authorList>
            <consortium name="US DOE Joint Genome Institute"/>
            <person name="Brown P.J."/>
            <person name="Kysela D.T."/>
            <person name="Buechlein A."/>
            <person name="Hemmerich C."/>
            <person name="Brun Y.V."/>
        </authorList>
    </citation>
    <scope>NUCLEOTIDE SEQUENCE [LARGE SCALE GENOMIC DNA]</scope>
    <source>
        <strain evidence="3">ATCC 51888 / DSM 1869 / NCIB 11706 / TK 0415</strain>
    </source>
</reference>
<dbReference type="RefSeq" id="WP_013214944.1">
    <property type="nucleotide sequence ID" value="NC_014313.1"/>
</dbReference>
<keyword evidence="3" id="KW-1185">Reference proteome</keyword>
<evidence type="ECO:0000256" key="1">
    <source>
        <dbReference type="SAM" id="SignalP"/>
    </source>
</evidence>
<name>D8JUD9_HYPDA</name>
<dbReference type="HOGENOM" id="CLU_171024_0_0_5"/>
<dbReference type="KEGG" id="hdn:Hden_0914"/>
<keyword evidence="1" id="KW-0732">Signal</keyword>
<dbReference type="Proteomes" id="UP000002033">
    <property type="component" value="Chromosome"/>
</dbReference>
<accession>D8JUD9</accession>
<organism evidence="2 3">
    <name type="scientific">Hyphomicrobium denitrificans (strain ATCC 51888 / DSM 1869 / NCIMB 11706 / TK 0415)</name>
    <dbReference type="NCBI Taxonomy" id="582899"/>
    <lineage>
        <taxon>Bacteria</taxon>
        <taxon>Pseudomonadati</taxon>
        <taxon>Pseudomonadota</taxon>
        <taxon>Alphaproteobacteria</taxon>
        <taxon>Hyphomicrobiales</taxon>
        <taxon>Hyphomicrobiaceae</taxon>
        <taxon>Hyphomicrobium</taxon>
    </lineage>
</organism>
<dbReference type="OrthoDB" id="7933619at2"/>
<sequence length="94" mass="10511" precursor="true">MFKLPVAASISLLALGFATAASAQGRCDGDFQMVNGSWVATRYCQRAAAERVARADHEHITHHTVRQGDETPEEFCRWHNAEIETYSYCASYND</sequence>
<proteinExistence type="predicted"/>
<protein>
    <submittedName>
        <fullName evidence="2">Uncharacterized protein</fullName>
    </submittedName>
</protein>